<proteinExistence type="predicted"/>
<keyword evidence="2" id="KW-1185">Reference proteome</keyword>
<dbReference type="eggNOG" id="ENOG5030H9Y">
    <property type="taxonomic scope" value="Bacteria"/>
</dbReference>
<dbReference type="EMBL" id="ATAX01000028">
    <property type="protein sequence ID" value="EWM52720.1"/>
    <property type="molecule type" value="Genomic_DNA"/>
</dbReference>
<dbReference type="RefSeq" id="WP_037299798.1">
    <property type="nucleotide sequence ID" value="NZ_ATAX01000028.1"/>
</dbReference>
<name>W7UV80_RUMFL</name>
<dbReference type="SUPFAM" id="SSF51161">
    <property type="entry name" value="Trimeric LpxA-like enzymes"/>
    <property type="match status" value="1"/>
</dbReference>
<dbReference type="Proteomes" id="UP000019365">
    <property type="component" value="Unassembled WGS sequence"/>
</dbReference>
<evidence type="ECO:0000313" key="1">
    <source>
        <dbReference type="EMBL" id="EWM52720.1"/>
    </source>
</evidence>
<evidence type="ECO:0000313" key="2">
    <source>
        <dbReference type="Proteomes" id="UP000019365"/>
    </source>
</evidence>
<comment type="caution">
    <text evidence="1">The sequence shown here is derived from an EMBL/GenBank/DDBJ whole genome shotgun (WGS) entry which is preliminary data.</text>
</comment>
<dbReference type="OrthoDB" id="1814770at2"/>
<gene>
    <name evidence="1" type="ORF">RF007C_13880</name>
</gene>
<dbReference type="InterPro" id="IPR011004">
    <property type="entry name" value="Trimer_LpxA-like_sf"/>
</dbReference>
<dbReference type="PATRIC" id="fig|1341157.4.peg.2170"/>
<protein>
    <submittedName>
        <fullName evidence="1">Uncharacterized protein</fullName>
    </submittedName>
</protein>
<organism evidence="1 2">
    <name type="scientific">Ruminococcus flavefaciens 007c</name>
    <dbReference type="NCBI Taxonomy" id="1341157"/>
    <lineage>
        <taxon>Bacteria</taxon>
        <taxon>Bacillati</taxon>
        <taxon>Bacillota</taxon>
        <taxon>Clostridia</taxon>
        <taxon>Eubacteriales</taxon>
        <taxon>Oscillospiraceae</taxon>
        <taxon>Ruminococcus</taxon>
    </lineage>
</organism>
<dbReference type="AlphaFoldDB" id="W7UV80"/>
<accession>W7UV80</accession>
<reference evidence="1 2" key="1">
    <citation type="journal article" date="2014" name="PLoS ONE">
        <title>Rumen cellulosomics: divergent fiber-degrading strategies revealed by comparative genome-wide analysis of six ruminococcal strains.</title>
        <authorList>
            <person name="Dassa B."/>
            <person name="Borovok I."/>
            <person name="Ruimy-Israeli V."/>
            <person name="Lamed R."/>
            <person name="Flint H.J."/>
            <person name="Duncan S.H."/>
            <person name="Henrissat B."/>
            <person name="Coutinho P."/>
            <person name="Morrison M."/>
            <person name="Mosoni P."/>
            <person name="Yeoman C.J."/>
            <person name="White B.A."/>
            <person name="Bayer E.A."/>
        </authorList>
    </citation>
    <scope>NUCLEOTIDE SEQUENCE [LARGE SCALE GENOMIC DNA]</scope>
    <source>
        <strain evidence="1 2">007c</strain>
    </source>
</reference>
<sequence length="943" mass="104175">MKTEKKKTLRGSVLFTVVCVMALLIIFLTGTLALASAAGNRAHKSYSTSQANYTARAAIDSFTTAMSRDLGLEVAVENLGSGTQTSMHPKVVINDKTLGEVGYFNGNTWVPDRIEVAAVPNSEGYAFFDSDGNGATWNKTELVRVTATCKVGREFETVTAYIRKQPARQAPNNPGGINGLQEAGGNHFPNGAIITGGLGVGISNDDQNEVFHTHNKSNVETTLTYVNGSLSSATSGYKFWVKKPQDDSKATKPYSQTVIDGNLSFTNNSGFYLDYEMPGAYTQKDVPYLFVNQALCGPTSSGVEVVNVDARVKNAVPPFNIFAGTMKFNGPITMYADLYLMDNKDGSSYNVIGYDNQGRNASYDMTVQKGVNYFGGQNGSGNKLYAWTRSVVQKQDTQFNSAGGSIYCKGDLNLRQATIYGDVRVEGNCTVQDGVTIYGNLVVGGNLDLQSVPSIIGGSIYSSISSGNGTRQIKDGYSWHENEIRPDCIEVANVMYENTEVPNVEERSSVKMDHDPWHNEIRYPDGTVEDLEWGTKTIYIMPNGTDYYEFKPYYRTDENGFDDTSTIVEGQYSKYKADPNGNVTSDSTDKDSTFYRKPTDIGGEYVEVAERDARGSFYLKDSTNEVVPESEAVRNATSSDLYKPVSDYFQKTGQTSIYPTNMEREVIWGKKENGNFTVTDQPEMKLIKNLDEVREDLHYDAEHGRFETETYPHELPENLPYAFSNGQKTSVWEDGYITTSCILADESNPDSYVVDETIKIKPVNEDIWIGLKNVTMNANNPVNNKPAFKEIVCYPGGGTVKFMIDGTLTMKNSLIRASNFTEGCTVRFDDTWGMEFYATEDADLDMDNNCTFTGTFKAPTLTIHNKCGGKWAVKYIDEYGTIWPKPGDGELMPVIIGSALVEKVTEAQNDFSVINSGGGGNQNNNNVIRGQRHWYQVSYYMGV</sequence>